<keyword evidence="4" id="KW-0808">Transferase</keyword>
<dbReference type="GO" id="GO:0005737">
    <property type="term" value="C:cytoplasm"/>
    <property type="evidence" value="ECO:0007669"/>
    <property type="project" value="TreeGrafter"/>
</dbReference>
<feature type="compositionally biased region" description="Polar residues" evidence="8">
    <location>
        <begin position="310"/>
        <end position="339"/>
    </location>
</feature>
<name>A0AAE1KEW0_PETCI</name>
<comment type="subcellular location">
    <subcellularLocation>
        <location evidence="1">Membrane</location>
        <topology evidence="1">Single-pass membrane protein</topology>
    </subcellularLocation>
</comment>
<evidence type="ECO:0000256" key="3">
    <source>
        <dbReference type="ARBA" id="ARBA00022676"/>
    </source>
</evidence>
<dbReference type="PANTHER" id="PTHR21461:SF83">
    <property type="entry name" value="GLYCOSYLTRANSFERASE FAMILY 92 PROTEIN"/>
    <property type="match status" value="1"/>
</dbReference>
<dbReference type="PANTHER" id="PTHR21461">
    <property type="entry name" value="GLYCOSYLTRANSFERASE FAMILY 92 PROTEIN"/>
    <property type="match status" value="1"/>
</dbReference>
<evidence type="ECO:0000256" key="1">
    <source>
        <dbReference type="ARBA" id="ARBA00004167"/>
    </source>
</evidence>
<feature type="compositionally biased region" description="Basic and acidic residues" evidence="8">
    <location>
        <begin position="371"/>
        <end position="381"/>
    </location>
</feature>
<feature type="region of interest" description="Disordered" evidence="8">
    <location>
        <begin position="263"/>
        <end position="389"/>
    </location>
</feature>
<feature type="compositionally biased region" description="Basic residues" evidence="8">
    <location>
        <begin position="283"/>
        <end position="294"/>
    </location>
</feature>
<dbReference type="AlphaFoldDB" id="A0AAE1KEW0"/>
<evidence type="ECO:0000256" key="5">
    <source>
        <dbReference type="ARBA" id="ARBA00022692"/>
    </source>
</evidence>
<keyword evidence="5 9" id="KW-0812">Transmembrane</keyword>
<evidence type="ECO:0000256" key="8">
    <source>
        <dbReference type="SAM" id="MobiDB-lite"/>
    </source>
</evidence>
<reference evidence="10" key="1">
    <citation type="submission" date="2023-10" db="EMBL/GenBank/DDBJ databases">
        <title>Genome assemblies of two species of porcelain crab, Petrolisthes cinctipes and Petrolisthes manimaculis (Anomura: Porcellanidae).</title>
        <authorList>
            <person name="Angst P."/>
        </authorList>
    </citation>
    <scope>NUCLEOTIDE SEQUENCE</scope>
    <source>
        <strain evidence="10">PB745_01</strain>
        <tissue evidence="10">Gill</tissue>
    </source>
</reference>
<dbReference type="Proteomes" id="UP001286313">
    <property type="component" value="Unassembled WGS sequence"/>
</dbReference>
<protein>
    <recommendedName>
        <fullName evidence="12">Glycosyltransferase family 92 protein</fullName>
    </recommendedName>
</protein>
<dbReference type="GO" id="GO:0016757">
    <property type="term" value="F:glycosyltransferase activity"/>
    <property type="evidence" value="ECO:0007669"/>
    <property type="project" value="UniProtKB-KW"/>
</dbReference>
<evidence type="ECO:0000256" key="9">
    <source>
        <dbReference type="SAM" id="Phobius"/>
    </source>
</evidence>
<gene>
    <name evidence="10" type="ORF">Pcinc_023148</name>
</gene>
<feature type="compositionally biased region" description="Pro residues" evidence="8">
    <location>
        <begin position="344"/>
        <end position="354"/>
    </location>
</feature>
<evidence type="ECO:0000313" key="10">
    <source>
        <dbReference type="EMBL" id="KAK3871734.1"/>
    </source>
</evidence>
<evidence type="ECO:0000256" key="6">
    <source>
        <dbReference type="ARBA" id="ARBA00022989"/>
    </source>
</evidence>
<evidence type="ECO:0000256" key="7">
    <source>
        <dbReference type="ARBA" id="ARBA00023136"/>
    </source>
</evidence>
<dbReference type="EMBL" id="JAWQEG010002475">
    <property type="protein sequence ID" value="KAK3871734.1"/>
    <property type="molecule type" value="Genomic_DNA"/>
</dbReference>
<keyword evidence="7 9" id="KW-0472">Membrane</keyword>
<accession>A0AAE1KEW0</accession>
<comment type="similarity">
    <text evidence="2">Belongs to the glycosyltransferase 92 family.</text>
</comment>
<keyword evidence="11" id="KW-1185">Reference proteome</keyword>
<evidence type="ECO:0000313" key="11">
    <source>
        <dbReference type="Proteomes" id="UP001286313"/>
    </source>
</evidence>
<evidence type="ECO:0000256" key="4">
    <source>
        <dbReference type="ARBA" id="ARBA00022679"/>
    </source>
</evidence>
<comment type="caution">
    <text evidence="10">The sequence shown here is derived from an EMBL/GenBank/DDBJ whole genome shotgun (WGS) entry which is preliminary data.</text>
</comment>
<dbReference type="Pfam" id="PF01697">
    <property type="entry name" value="Glyco_transf_92"/>
    <property type="match status" value="1"/>
</dbReference>
<sequence>MCFRTFKRLACCRRLRALEWRWNIKSEVRELRILLWCILVVLGVLVLYRTLFLHPPGIHIQCECGEKVATEERVSRYLPSLMAERDTNSNRTVLEEIEASHPSLAIRFLTEVEEEGGPGGSGGRCATTPSLFSIQHSNTVWQKARVAGGVIFLIYGAYWDVREDQGPYVRVLTMVDSPQPPTPHCLFYHHPQQPPTSTKAVRMDYVHWQEKLPGNWLPYLITCSASVGVGVSEGVGGVVGEGVGVPRAVSLVGRECETPTNALRVHYNPPTTTVMPAAASPRPHPRPQSHHWRRNPIVDLDTAKEDQRTHGGQQNPAMANNKKNLSGKETQGSYQNSLKENPEPLEPPPEPPNRNPRAPTQNPGKLVQNSKKPERNHKKEPVQNSQRGKKKDLVLCHKFLFNPARDDSYRLVEWVEAARAWGVDNISLYLASTHPNVTRVLQHYQKEGYVSVVPWSSPDSLPTLPHLYRALFDTQRYVLFTTENVPYTDCLLRHVSSHRYVAVWDLDEFILPGPQFQSLPEMIDAAKDRATSLGMSRPVSYLARCAYYFDDVADPPSAALPGYLHLLRHVTRSVKFTPTAVFTKAIHDTDVALGLHAHFALVTLEGSLDKENDLYHLYPSTEGHLAHYRAKCQGEDQTECRHEFRPFLTRDLTMWSHRDRVAARVKKVLLQLSLIHPDPT</sequence>
<keyword evidence="3" id="KW-0328">Glycosyltransferase</keyword>
<dbReference type="InterPro" id="IPR008166">
    <property type="entry name" value="Glyco_transf_92"/>
</dbReference>
<evidence type="ECO:0008006" key="12">
    <source>
        <dbReference type="Google" id="ProtNLM"/>
    </source>
</evidence>
<feature type="compositionally biased region" description="Polar residues" evidence="8">
    <location>
        <begin position="360"/>
        <end position="370"/>
    </location>
</feature>
<dbReference type="GO" id="GO:0016020">
    <property type="term" value="C:membrane"/>
    <property type="evidence" value="ECO:0007669"/>
    <property type="project" value="UniProtKB-SubCell"/>
</dbReference>
<organism evidence="10 11">
    <name type="scientific">Petrolisthes cinctipes</name>
    <name type="common">Flat porcelain crab</name>
    <dbReference type="NCBI Taxonomy" id="88211"/>
    <lineage>
        <taxon>Eukaryota</taxon>
        <taxon>Metazoa</taxon>
        <taxon>Ecdysozoa</taxon>
        <taxon>Arthropoda</taxon>
        <taxon>Crustacea</taxon>
        <taxon>Multicrustacea</taxon>
        <taxon>Malacostraca</taxon>
        <taxon>Eumalacostraca</taxon>
        <taxon>Eucarida</taxon>
        <taxon>Decapoda</taxon>
        <taxon>Pleocyemata</taxon>
        <taxon>Anomura</taxon>
        <taxon>Galatheoidea</taxon>
        <taxon>Porcellanidae</taxon>
        <taxon>Petrolisthes</taxon>
    </lineage>
</organism>
<evidence type="ECO:0000256" key="2">
    <source>
        <dbReference type="ARBA" id="ARBA00007647"/>
    </source>
</evidence>
<keyword evidence="6 9" id="KW-1133">Transmembrane helix</keyword>
<feature type="transmembrane region" description="Helical" evidence="9">
    <location>
        <begin position="33"/>
        <end position="52"/>
    </location>
</feature>
<proteinExistence type="inferred from homology"/>